<name>A0A196S6U4_BLAHN</name>
<dbReference type="EMBL" id="LXWW01000563">
    <property type="protein sequence ID" value="OAO12086.1"/>
    <property type="molecule type" value="Genomic_DNA"/>
</dbReference>
<dbReference type="Gene3D" id="1.10.510.10">
    <property type="entry name" value="Transferase(Phosphotransferase) domain 1"/>
    <property type="match status" value="1"/>
</dbReference>
<dbReference type="Gene3D" id="3.30.200.20">
    <property type="entry name" value="Phosphorylase Kinase, domain 1"/>
    <property type="match status" value="1"/>
</dbReference>
<dbReference type="InterPro" id="IPR000719">
    <property type="entry name" value="Prot_kinase_dom"/>
</dbReference>
<reference evidence="4 5" key="1">
    <citation type="submission" date="2016-05" db="EMBL/GenBank/DDBJ databases">
        <title>Nuclear genome of Blastocystis sp. subtype 1 NandII.</title>
        <authorList>
            <person name="Gentekaki E."/>
            <person name="Curtis B."/>
            <person name="Stairs C."/>
            <person name="Eme L."/>
            <person name="Herman E."/>
            <person name="Klimes V."/>
            <person name="Arias M.C."/>
            <person name="Elias M."/>
            <person name="Hilliou F."/>
            <person name="Klute M."/>
            <person name="Malik S.-B."/>
            <person name="Pightling A."/>
            <person name="Rachubinski R."/>
            <person name="Salas D."/>
            <person name="Schlacht A."/>
            <person name="Suga H."/>
            <person name="Archibald J."/>
            <person name="Ball S.G."/>
            <person name="Clark G."/>
            <person name="Dacks J."/>
            <person name="Van Der Giezen M."/>
            <person name="Tsaousis A."/>
            <person name="Roger A."/>
        </authorList>
    </citation>
    <scope>NUCLEOTIDE SEQUENCE [LARGE SCALE GENOMIC DNA]</scope>
    <source>
        <strain evidence="5">ATCC 50177 / NandII</strain>
    </source>
</reference>
<comment type="caution">
    <text evidence="4">The sequence shown here is derived from an EMBL/GenBank/DDBJ whole genome shotgun (WGS) entry which is preliminary data.</text>
</comment>
<dbReference type="STRING" id="478820.A0A196S6U4"/>
<dbReference type="InterPro" id="IPR011009">
    <property type="entry name" value="Kinase-like_dom_sf"/>
</dbReference>
<dbReference type="AlphaFoldDB" id="A0A196S6U4"/>
<evidence type="ECO:0000259" key="3">
    <source>
        <dbReference type="PROSITE" id="PS50011"/>
    </source>
</evidence>
<accession>A0A196S6U4</accession>
<dbReference type="SMART" id="SM00220">
    <property type="entry name" value="S_TKc"/>
    <property type="match status" value="1"/>
</dbReference>
<keyword evidence="5" id="KW-1185">Reference proteome</keyword>
<dbReference type="InterPro" id="IPR050117">
    <property type="entry name" value="MAPK"/>
</dbReference>
<keyword evidence="2" id="KW-0067">ATP-binding</keyword>
<dbReference type="PANTHER" id="PTHR24055">
    <property type="entry name" value="MITOGEN-ACTIVATED PROTEIN KINASE"/>
    <property type="match status" value="1"/>
</dbReference>
<feature type="domain" description="Protein kinase" evidence="3">
    <location>
        <begin position="1"/>
        <end position="118"/>
    </location>
</feature>
<keyword evidence="4" id="KW-0418">Kinase</keyword>
<dbReference type="GO" id="GO:0004672">
    <property type="term" value="F:protein kinase activity"/>
    <property type="evidence" value="ECO:0007669"/>
    <property type="project" value="InterPro"/>
</dbReference>
<keyword evidence="1" id="KW-0547">Nucleotide-binding</keyword>
<dbReference type="PROSITE" id="PS50011">
    <property type="entry name" value="PROTEIN_KINASE_DOM"/>
    <property type="match status" value="1"/>
</dbReference>
<dbReference type="OrthoDB" id="2158884at2759"/>
<dbReference type="InterPro" id="IPR008271">
    <property type="entry name" value="Ser/Thr_kinase_AS"/>
</dbReference>
<evidence type="ECO:0000313" key="4">
    <source>
        <dbReference type="EMBL" id="OAO12086.1"/>
    </source>
</evidence>
<keyword evidence="4" id="KW-0808">Transferase</keyword>
<dbReference type="Pfam" id="PF00069">
    <property type="entry name" value="Pkinase"/>
    <property type="match status" value="1"/>
</dbReference>
<dbReference type="PROSITE" id="PS00108">
    <property type="entry name" value="PROTEIN_KINASE_ST"/>
    <property type="match status" value="1"/>
</dbReference>
<organism evidence="4 5">
    <name type="scientific">Blastocystis sp. subtype 1 (strain ATCC 50177 / NandII)</name>
    <dbReference type="NCBI Taxonomy" id="478820"/>
    <lineage>
        <taxon>Eukaryota</taxon>
        <taxon>Sar</taxon>
        <taxon>Stramenopiles</taxon>
        <taxon>Bigyra</taxon>
        <taxon>Opalozoa</taxon>
        <taxon>Opalinata</taxon>
        <taxon>Blastocystidae</taxon>
        <taxon>Blastocystis</taxon>
    </lineage>
</organism>
<dbReference type="Proteomes" id="UP000078348">
    <property type="component" value="Unassembled WGS sequence"/>
</dbReference>
<protein>
    <submittedName>
        <fullName evidence="4">Protein kinase</fullName>
    </submittedName>
</protein>
<proteinExistence type="predicted"/>
<evidence type="ECO:0000256" key="2">
    <source>
        <dbReference type="ARBA" id="ARBA00022840"/>
    </source>
</evidence>
<dbReference type="SUPFAM" id="SSF56112">
    <property type="entry name" value="Protein kinase-like (PK-like)"/>
    <property type="match status" value="1"/>
</dbReference>
<dbReference type="GO" id="GO:0005524">
    <property type="term" value="F:ATP binding"/>
    <property type="evidence" value="ECO:0007669"/>
    <property type="project" value="UniProtKB-KW"/>
</dbReference>
<evidence type="ECO:0000256" key="1">
    <source>
        <dbReference type="ARBA" id="ARBA00022741"/>
    </source>
</evidence>
<sequence length="118" mass="13976">MKEVIREGNAIYFVMEYMDANLYECMLSRPSCFSEEQIRSIMYQIFLGLAHLHRHSLFHRDIKPENILVKGNEVKIGDFGLVREMDSRPPYTEYISTRWYRAPEILLRSKHYSAAVDV</sequence>
<evidence type="ECO:0000313" key="5">
    <source>
        <dbReference type="Proteomes" id="UP000078348"/>
    </source>
</evidence>
<gene>
    <name evidence="4" type="ORF">AV274_6220</name>
</gene>